<accession>A0AA42H1N1</accession>
<dbReference type="AlphaFoldDB" id="A0AA42H1N1"/>
<gene>
    <name evidence="2" type="ORF">N7376_22190</name>
</gene>
<evidence type="ECO:0000313" key="2">
    <source>
        <dbReference type="EMBL" id="MDH0126690.1"/>
    </source>
</evidence>
<proteinExistence type="predicted"/>
<comment type="caution">
    <text evidence="2">The sequence shown here is derived from an EMBL/GenBank/DDBJ whole genome shotgun (WGS) entry which is preliminary data.</text>
</comment>
<dbReference type="Proteomes" id="UP001158087">
    <property type="component" value="Unassembled WGS sequence"/>
</dbReference>
<keyword evidence="1" id="KW-0175">Coiled coil</keyword>
<evidence type="ECO:0000313" key="3">
    <source>
        <dbReference type="Proteomes" id="UP001158087"/>
    </source>
</evidence>
<evidence type="ECO:0000256" key="1">
    <source>
        <dbReference type="SAM" id="Coils"/>
    </source>
</evidence>
<feature type="coiled-coil region" evidence="1">
    <location>
        <begin position="51"/>
        <end position="82"/>
    </location>
</feature>
<protein>
    <submittedName>
        <fullName evidence="2">Uncharacterized protein</fullName>
    </submittedName>
</protein>
<name>A0AA42H1N1_9HYPH</name>
<reference evidence="2" key="1">
    <citation type="submission" date="2022-09" db="EMBL/GenBank/DDBJ databases">
        <title>Intensive care unit water sources are persistently colonized with multi-drug resistant bacteria and are the site of extensive horizontal gene transfer of antibiotic resistance genes.</title>
        <authorList>
            <person name="Diorio-Toth L."/>
        </authorList>
    </citation>
    <scope>NUCLEOTIDE SEQUENCE</scope>
    <source>
        <strain evidence="2">GD04153</strain>
    </source>
</reference>
<dbReference type="EMBL" id="JAODYY010000015">
    <property type="protein sequence ID" value="MDH0126690.1"/>
    <property type="molecule type" value="Genomic_DNA"/>
</dbReference>
<sequence>MTDTTVNEPAKPTHVQIDPMAAAGEYAALNAYYRDRNLVLANELAVQRSHSAMLEAQIENLRTELEQRNKDLEAAYEMASSLKDPE</sequence>
<organism evidence="2 3">
    <name type="scientific">Brucella intermedia GD04153</name>
    <dbReference type="NCBI Taxonomy" id="2975438"/>
    <lineage>
        <taxon>Bacteria</taxon>
        <taxon>Pseudomonadati</taxon>
        <taxon>Pseudomonadota</taxon>
        <taxon>Alphaproteobacteria</taxon>
        <taxon>Hyphomicrobiales</taxon>
        <taxon>Brucellaceae</taxon>
        <taxon>Brucella/Ochrobactrum group</taxon>
        <taxon>Brucella</taxon>
    </lineage>
</organism>